<keyword evidence="4" id="KW-0285">Flavoprotein</keyword>
<dbReference type="Proteomes" id="UP000186819">
    <property type="component" value="Unassembled WGS sequence"/>
</dbReference>
<dbReference type="InterPro" id="IPR051205">
    <property type="entry name" value="UbiH/COQ6_monooxygenase"/>
</dbReference>
<dbReference type="GO" id="GO:0016705">
    <property type="term" value="F:oxidoreductase activity, acting on paired donors, with incorporation or reduction of molecular oxygen"/>
    <property type="evidence" value="ECO:0007669"/>
    <property type="project" value="InterPro"/>
</dbReference>
<keyword evidence="10" id="KW-1185">Reference proteome</keyword>
<keyword evidence="5" id="KW-0274">FAD</keyword>
<dbReference type="NCBIfam" id="NF005788">
    <property type="entry name" value="PRK07608.1-3"/>
    <property type="match status" value="1"/>
</dbReference>
<protein>
    <submittedName>
        <fullName evidence="9">2-octaprenyl-3-methyl-6-methoxy-1,4-benzoquinol hydroxylase</fullName>
    </submittedName>
</protein>
<dbReference type="OrthoDB" id="9769565at2"/>
<comment type="pathway">
    <text evidence="2">Cofactor biosynthesis; ubiquinone biosynthesis.</text>
</comment>
<proteinExistence type="inferred from homology"/>
<dbReference type="InterPro" id="IPR010971">
    <property type="entry name" value="UbiH/COQ6"/>
</dbReference>
<evidence type="ECO:0000256" key="1">
    <source>
        <dbReference type="ARBA" id="ARBA00001974"/>
    </source>
</evidence>
<comment type="similarity">
    <text evidence="3">Belongs to the UbiH/COQ6 family.</text>
</comment>
<name>A0A1N7C3M7_9RHOO</name>
<evidence type="ECO:0000256" key="6">
    <source>
        <dbReference type="ARBA" id="ARBA00023002"/>
    </source>
</evidence>
<evidence type="ECO:0000313" key="9">
    <source>
        <dbReference type="EMBL" id="SIR58231.1"/>
    </source>
</evidence>
<evidence type="ECO:0000259" key="8">
    <source>
        <dbReference type="Pfam" id="PF01494"/>
    </source>
</evidence>
<dbReference type="AlphaFoldDB" id="A0A1N7C3M7"/>
<keyword evidence="6" id="KW-0560">Oxidoreductase</keyword>
<dbReference type="EMBL" id="FTMD01000021">
    <property type="protein sequence ID" value="SIR58231.1"/>
    <property type="molecule type" value="Genomic_DNA"/>
</dbReference>
<dbReference type="PANTHER" id="PTHR43876:SF7">
    <property type="entry name" value="UBIQUINONE BIOSYNTHESIS MONOOXYGENASE COQ6, MITOCHONDRIAL"/>
    <property type="match status" value="1"/>
</dbReference>
<dbReference type="STRING" id="34027.SAMN05421829_12174"/>
<evidence type="ECO:0000256" key="4">
    <source>
        <dbReference type="ARBA" id="ARBA00022630"/>
    </source>
</evidence>
<organism evidence="9 10">
    <name type="scientific">Aromatoleum tolulyticum</name>
    <dbReference type="NCBI Taxonomy" id="34027"/>
    <lineage>
        <taxon>Bacteria</taxon>
        <taxon>Pseudomonadati</taxon>
        <taxon>Pseudomonadota</taxon>
        <taxon>Betaproteobacteria</taxon>
        <taxon>Rhodocyclales</taxon>
        <taxon>Rhodocyclaceae</taxon>
        <taxon>Aromatoleum</taxon>
    </lineage>
</organism>
<evidence type="ECO:0000256" key="3">
    <source>
        <dbReference type="ARBA" id="ARBA00005349"/>
    </source>
</evidence>
<evidence type="ECO:0000256" key="7">
    <source>
        <dbReference type="ARBA" id="ARBA00023033"/>
    </source>
</evidence>
<dbReference type="PANTHER" id="PTHR43876">
    <property type="entry name" value="UBIQUINONE BIOSYNTHESIS MONOOXYGENASE COQ6, MITOCHONDRIAL"/>
    <property type="match status" value="1"/>
</dbReference>
<dbReference type="Pfam" id="PF01494">
    <property type="entry name" value="FAD_binding_3"/>
    <property type="match status" value="1"/>
</dbReference>
<dbReference type="InterPro" id="IPR036188">
    <property type="entry name" value="FAD/NAD-bd_sf"/>
</dbReference>
<sequence length="387" mass="41731">MDFDLIIVGGGLAGASLAAALQGTRYRIALVEARAPALVEGWDARVYAISPSCADFLREIGIWQHLDAARIAPVHSMSIRGDAGGELEFSSYDSGLSELAWIVESGRMQRELWETVKRQHNVTMLVGGVPEAMSVDRESVSLALPGRKSIYGRLVVGADGVNSWVRTQAGIDAEISPYGERGVVANFSCGKDHRNRAFQWFRDDGILALLPLPGRVVSMVWSCADDFADSLLALDGAALCRRVADAAGGALGALELVTPAQAFPLRFMRVSSVVKERVALVGDAAHAIHPLSGHGINLGFQDARALADVLRELPAWRDPGEISVLRGYARARAEEPFLVQYATHGLNRLFGSRNPLLAAVRNAGLNLTDRLPVVRNALVRYAVSGRF</sequence>
<comment type="cofactor">
    <cofactor evidence="1">
        <name>FAD</name>
        <dbReference type="ChEBI" id="CHEBI:57692"/>
    </cofactor>
</comment>
<dbReference type="InterPro" id="IPR002938">
    <property type="entry name" value="FAD-bd"/>
</dbReference>
<accession>A0A1N7C3M7</accession>
<gene>
    <name evidence="9" type="ORF">SAMN05421829_12174</name>
</gene>
<evidence type="ECO:0000256" key="2">
    <source>
        <dbReference type="ARBA" id="ARBA00004749"/>
    </source>
</evidence>
<dbReference type="NCBIfam" id="TIGR01988">
    <property type="entry name" value="Ubi-OHases"/>
    <property type="match status" value="1"/>
</dbReference>
<evidence type="ECO:0000256" key="5">
    <source>
        <dbReference type="ARBA" id="ARBA00022827"/>
    </source>
</evidence>
<dbReference type="SUPFAM" id="SSF51905">
    <property type="entry name" value="FAD/NAD(P)-binding domain"/>
    <property type="match status" value="1"/>
</dbReference>
<dbReference type="GO" id="GO:0004497">
    <property type="term" value="F:monooxygenase activity"/>
    <property type="evidence" value="ECO:0007669"/>
    <property type="project" value="UniProtKB-KW"/>
</dbReference>
<dbReference type="RefSeq" id="WP_076604217.1">
    <property type="nucleotide sequence ID" value="NZ_FTMD01000021.1"/>
</dbReference>
<feature type="domain" description="FAD-binding" evidence="8">
    <location>
        <begin position="4"/>
        <end position="312"/>
    </location>
</feature>
<keyword evidence="7" id="KW-0503">Monooxygenase</keyword>
<reference evidence="10" key="1">
    <citation type="submission" date="2017-01" db="EMBL/GenBank/DDBJ databases">
        <authorList>
            <person name="Varghese N."/>
            <person name="Submissions S."/>
        </authorList>
    </citation>
    <scope>NUCLEOTIDE SEQUENCE [LARGE SCALE GENOMIC DNA]</scope>
    <source>
        <strain evidence="10">ATCC 51758</strain>
    </source>
</reference>
<dbReference type="UniPathway" id="UPA00232"/>
<dbReference type="GO" id="GO:0071949">
    <property type="term" value="F:FAD binding"/>
    <property type="evidence" value="ECO:0007669"/>
    <property type="project" value="InterPro"/>
</dbReference>
<dbReference type="Gene3D" id="3.50.50.60">
    <property type="entry name" value="FAD/NAD(P)-binding domain"/>
    <property type="match status" value="2"/>
</dbReference>
<dbReference type="GO" id="GO:0006744">
    <property type="term" value="P:ubiquinone biosynthetic process"/>
    <property type="evidence" value="ECO:0007669"/>
    <property type="project" value="UniProtKB-UniPathway"/>
</dbReference>
<dbReference type="PRINTS" id="PR00420">
    <property type="entry name" value="RNGMNOXGNASE"/>
</dbReference>
<evidence type="ECO:0000313" key="10">
    <source>
        <dbReference type="Proteomes" id="UP000186819"/>
    </source>
</evidence>